<proteinExistence type="predicted"/>
<dbReference type="RefSeq" id="WP_007312536.1">
    <property type="nucleotide sequence ID" value="NZ_AESD01000704.1"/>
</dbReference>
<organism evidence="3 4">
    <name type="scientific">Crocosphaera watsonii WH 0003</name>
    <dbReference type="NCBI Taxonomy" id="423471"/>
    <lineage>
        <taxon>Bacteria</taxon>
        <taxon>Bacillati</taxon>
        <taxon>Cyanobacteriota</taxon>
        <taxon>Cyanophyceae</taxon>
        <taxon>Oscillatoriophycideae</taxon>
        <taxon>Chroococcales</taxon>
        <taxon>Aphanothecaceae</taxon>
        <taxon>Crocosphaera</taxon>
    </lineage>
</organism>
<name>G5JB81_CROWT</name>
<evidence type="ECO:0000313" key="3">
    <source>
        <dbReference type="EMBL" id="EHJ10584.1"/>
    </source>
</evidence>
<dbReference type="InterPro" id="IPR051268">
    <property type="entry name" value="Type-I_R_enzyme_R_subunit"/>
</dbReference>
<dbReference type="EMBL" id="AESD01000704">
    <property type="protein sequence ID" value="EHJ10584.1"/>
    <property type="molecule type" value="Genomic_DNA"/>
</dbReference>
<dbReference type="GO" id="GO:0005524">
    <property type="term" value="F:ATP binding"/>
    <property type="evidence" value="ECO:0007669"/>
    <property type="project" value="UniProtKB-KW"/>
</dbReference>
<dbReference type="GeneID" id="88768084"/>
<comment type="caution">
    <text evidence="3">The sequence shown here is derived from an EMBL/GenBank/DDBJ whole genome shotgun (WGS) entry which is preliminary data.</text>
</comment>
<dbReference type="Gene3D" id="3.40.50.300">
    <property type="entry name" value="P-loop containing nucleotide triphosphate hydrolases"/>
    <property type="match status" value="1"/>
</dbReference>
<feature type="domain" description="SWI2/SNF2 ATPase" evidence="2">
    <location>
        <begin position="164"/>
        <end position="326"/>
    </location>
</feature>
<reference evidence="3 4" key="1">
    <citation type="journal article" date="2011" name="Front. Microbiol.">
        <title>Two Strains of Crocosphaera watsonii with Highly Conserved Genomes are Distinguished by Strain-Specific Features.</title>
        <authorList>
            <person name="Bench S.R."/>
            <person name="Ilikchyan I.N."/>
            <person name="Tripp H.J."/>
            <person name="Zehr J.P."/>
        </authorList>
    </citation>
    <scope>NUCLEOTIDE SEQUENCE [LARGE SCALE GENOMIC DNA]</scope>
    <source>
        <strain evidence="3 4">WH 0003</strain>
    </source>
</reference>
<dbReference type="SUPFAM" id="SSF52540">
    <property type="entry name" value="P-loop containing nucleoside triphosphate hydrolases"/>
    <property type="match status" value="1"/>
</dbReference>
<gene>
    <name evidence="3" type="ORF">CWATWH0003_4695</name>
</gene>
<dbReference type="GO" id="GO:0003677">
    <property type="term" value="F:DNA binding"/>
    <property type="evidence" value="ECO:0007669"/>
    <property type="project" value="UniProtKB-KW"/>
</dbReference>
<dbReference type="PANTHER" id="PTHR30195">
    <property type="entry name" value="TYPE I SITE-SPECIFIC DEOXYRIBONUCLEASE PROTEIN SUBUNIT M AND R"/>
    <property type="match status" value="1"/>
</dbReference>
<dbReference type="InterPro" id="IPR027417">
    <property type="entry name" value="P-loop_NTPase"/>
</dbReference>
<protein>
    <submittedName>
        <fullName evidence="3">Type I restriction-modification system, R subunit</fullName>
    </submittedName>
</protein>
<dbReference type="PATRIC" id="fig|423471.3.peg.4397"/>
<dbReference type="CDD" id="cd22332">
    <property type="entry name" value="HsdR_N"/>
    <property type="match status" value="1"/>
</dbReference>
<dbReference type="InterPro" id="IPR040980">
    <property type="entry name" value="SWI2_SNF2"/>
</dbReference>
<sequence length="411" mass="47597">MKFNSDEKHSSQIPALQLFIQMGYEYLPPSKALQERDNKTSNVILENILIKQLKEINRINYKGKPYLFSEENIQSGLEKIKNIPHNNLLSNNQEIYDLITLGTSLKETIDGNSKSYTLNYIDWKNWENNQFHVTAEYTIERTSLNENIRPDIVLFVNGIPWVVLETQLKETFANCGLEPQKAKSGRHLIDLVEEKKASIITTIINKFASAVNIRNFQDTSDNIFILVDESHRSQHGQSFHPKMRQVFPNGCYLGFTGTPLMQTEKNTFSKFGGLIAGTEYTIDQAVEDGAVVPLVYEGRYTETEVNNRPLDTWFERYCQGLNDEQKADLKKKYSRISKLNRAEQIIYGRAFDISQHYRQFWQNTGFKAQLVAPINEVRSQKSEVPHYVGRAIAQKLFLKQRFMLRFKNYAP</sequence>
<evidence type="ECO:0000256" key="1">
    <source>
        <dbReference type="ARBA" id="ARBA00022747"/>
    </source>
</evidence>
<evidence type="ECO:0000259" key="2">
    <source>
        <dbReference type="Pfam" id="PF18766"/>
    </source>
</evidence>
<evidence type="ECO:0000313" key="4">
    <source>
        <dbReference type="Proteomes" id="UP000003477"/>
    </source>
</evidence>
<dbReference type="GO" id="GO:0009307">
    <property type="term" value="P:DNA restriction-modification system"/>
    <property type="evidence" value="ECO:0007669"/>
    <property type="project" value="UniProtKB-KW"/>
</dbReference>
<dbReference type="PANTHER" id="PTHR30195:SF15">
    <property type="entry name" value="TYPE I RESTRICTION ENZYME HINDI ENDONUCLEASE SUBUNIT"/>
    <property type="match status" value="1"/>
</dbReference>
<keyword evidence="1" id="KW-0680">Restriction system</keyword>
<dbReference type="GO" id="GO:0009035">
    <property type="term" value="F:type I site-specific deoxyribonuclease activity"/>
    <property type="evidence" value="ECO:0007669"/>
    <property type="project" value="UniProtKB-EC"/>
</dbReference>
<accession>G5JB81</accession>
<dbReference type="AlphaFoldDB" id="G5JB81"/>
<dbReference type="Pfam" id="PF18766">
    <property type="entry name" value="SWI2_SNF2"/>
    <property type="match status" value="1"/>
</dbReference>
<dbReference type="Proteomes" id="UP000003477">
    <property type="component" value="Unassembled WGS sequence"/>
</dbReference>